<dbReference type="GO" id="GO:0042626">
    <property type="term" value="F:ATPase-coupled transmembrane transporter activity"/>
    <property type="evidence" value="ECO:0007669"/>
    <property type="project" value="TreeGrafter"/>
</dbReference>
<comment type="subcellular location">
    <subcellularLocation>
        <location evidence="1 8">Cell membrane</location>
        <topology evidence="1 8">Peripheral membrane protein</topology>
    </subcellularLocation>
</comment>
<evidence type="ECO:0000256" key="5">
    <source>
        <dbReference type="ARBA" id="ARBA00022840"/>
    </source>
</evidence>
<dbReference type="FunFam" id="3.40.50.300:FF:000224">
    <property type="entry name" value="Energy-coupling factor transporter ATP-binding protein EcfA"/>
    <property type="match status" value="1"/>
</dbReference>
<dbReference type="NCBIfam" id="TIGR04521">
    <property type="entry name" value="ECF_ATPase_2"/>
    <property type="match status" value="1"/>
</dbReference>
<comment type="function">
    <text evidence="8">ATP-binding (A) component of a common energy-coupling factor (ECF) ABC-transporter complex.</text>
</comment>
<dbReference type="SMART" id="SM00382">
    <property type="entry name" value="AAA"/>
    <property type="match status" value="1"/>
</dbReference>
<dbReference type="Proteomes" id="UP000070383">
    <property type="component" value="Unassembled WGS sequence"/>
</dbReference>
<dbReference type="InterPro" id="IPR027417">
    <property type="entry name" value="P-loop_NTPase"/>
</dbReference>
<dbReference type="GO" id="GO:0005524">
    <property type="term" value="F:ATP binding"/>
    <property type="evidence" value="ECO:0007669"/>
    <property type="project" value="UniProtKB-UniRule"/>
</dbReference>
<gene>
    <name evidence="10" type="ORF">HMPREF3200_00141</name>
</gene>
<organism evidence="10 11">
    <name type="scientific">Anaerococcus tetradius</name>
    <dbReference type="NCBI Taxonomy" id="33036"/>
    <lineage>
        <taxon>Bacteria</taxon>
        <taxon>Bacillati</taxon>
        <taxon>Bacillota</taxon>
        <taxon>Tissierellia</taxon>
        <taxon>Tissierellales</taxon>
        <taxon>Peptoniphilaceae</taxon>
        <taxon>Anaerococcus</taxon>
    </lineage>
</organism>
<dbReference type="PANTHER" id="PTHR43553">
    <property type="entry name" value="HEAVY METAL TRANSPORTER"/>
    <property type="match status" value="1"/>
</dbReference>
<sequence>MKIEIKNVDYIYNEGLPSEVYALKNINLDINPHEIVGLIGQTGSGKSTLVQLLNGLLIPSRGDCIIDGINSKDKKRRKEARFKVGLVFQYPENQLFEETIAKDIAFGPKNMGLDDKEVEERVKDAMAKVGLDYESYKDKSPFELSGGQQRRVAVAGILSMNPRVLVLDELTAGLDPAGRDEIFSEIMYLYNTDPELSIVLVSHSMEDVAEYVDRVIVMSKGEVYSDKSTYDTFTQVDLDKIGLDIPQITKFMRAYKKKNPSVRDDIYTVNGAIKELKRVLGGEDGKH</sequence>
<dbReference type="PROSITE" id="PS50893">
    <property type="entry name" value="ABC_TRANSPORTER_2"/>
    <property type="match status" value="1"/>
</dbReference>
<keyword evidence="3 8" id="KW-1003">Cell membrane</keyword>
<keyword evidence="2 8" id="KW-0813">Transport</keyword>
<keyword evidence="11" id="KW-1185">Reference proteome</keyword>
<dbReference type="Gene3D" id="3.40.50.300">
    <property type="entry name" value="P-loop containing nucleotide triphosphate hydrolases"/>
    <property type="match status" value="1"/>
</dbReference>
<dbReference type="STRING" id="33036.HMPREF3200_00141"/>
<dbReference type="EMBL" id="LRPM01000004">
    <property type="protein sequence ID" value="KWZ79283.1"/>
    <property type="molecule type" value="Genomic_DNA"/>
</dbReference>
<evidence type="ECO:0000256" key="1">
    <source>
        <dbReference type="ARBA" id="ARBA00004202"/>
    </source>
</evidence>
<dbReference type="InterPro" id="IPR003593">
    <property type="entry name" value="AAA+_ATPase"/>
</dbReference>
<evidence type="ECO:0000256" key="4">
    <source>
        <dbReference type="ARBA" id="ARBA00022741"/>
    </source>
</evidence>
<dbReference type="InterPro" id="IPR050095">
    <property type="entry name" value="ECF_ABC_transporter_ATP-bd"/>
</dbReference>
<dbReference type="InterPro" id="IPR015856">
    <property type="entry name" value="ABC_transpr_CbiO/EcfA_su"/>
</dbReference>
<dbReference type="AlphaFoldDB" id="A0A133KI50"/>
<dbReference type="InterPro" id="IPR003439">
    <property type="entry name" value="ABC_transporter-like_ATP-bd"/>
</dbReference>
<dbReference type="OrthoDB" id="9784332at2"/>
<comment type="caution">
    <text evidence="10">The sequence shown here is derived from an EMBL/GenBank/DDBJ whole genome shotgun (WGS) entry which is preliminary data.</text>
</comment>
<name>A0A133KI50_9FIRM</name>
<evidence type="ECO:0000256" key="7">
    <source>
        <dbReference type="ARBA" id="ARBA00023136"/>
    </source>
</evidence>
<keyword evidence="4 8" id="KW-0547">Nucleotide-binding</keyword>
<evidence type="ECO:0000313" key="10">
    <source>
        <dbReference type="EMBL" id="KWZ79283.1"/>
    </source>
</evidence>
<keyword evidence="6" id="KW-1278">Translocase</keyword>
<dbReference type="EC" id="7.-.-.-" evidence="8"/>
<proteinExistence type="inferred from homology"/>
<evidence type="ECO:0000256" key="3">
    <source>
        <dbReference type="ARBA" id="ARBA00022475"/>
    </source>
</evidence>
<evidence type="ECO:0000256" key="8">
    <source>
        <dbReference type="RuleBase" id="RU365104"/>
    </source>
</evidence>
<keyword evidence="5 8" id="KW-0067">ATP-binding</keyword>
<comment type="similarity">
    <text evidence="8">Belongs to the ABC transporter superfamily. Energy-coupling factor EcfA family.</text>
</comment>
<reference evidence="11" key="1">
    <citation type="submission" date="2016-01" db="EMBL/GenBank/DDBJ databases">
        <authorList>
            <person name="Mitreva M."/>
            <person name="Pepin K.H."/>
            <person name="Mihindukulasuriya K.A."/>
            <person name="Fulton R."/>
            <person name="Fronick C."/>
            <person name="O'Laughlin M."/>
            <person name="Miner T."/>
            <person name="Herter B."/>
            <person name="Rosa B.A."/>
            <person name="Cordes M."/>
            <person name="Tomlinson C."/>
            <person name="Wollam A."/>
            <person name="Palsikar V.B."/>
            <person name="Mardis E.R."/>
            <person name="Wilson R.K."/>
        </authorList>
    </citation>
    <scope>NUCLEOTIDE SEQUENCE [LARGE SCALE GENOMIC DNA]</scope>
    <source>
        <strain evidence="11">MJR8151</strain>
    </source>
</reference>
<accession>A0A133KI50</accession>
<evidence type="ECO:0000256" key="6">
    <source>
        <dbReference type="ARBA" id="ARBA00022967"/>
    </source>
</evidence>
<dbReference type="GO" id="GO:0043190">
    <property type="term" value="C:ATP-binding cassette (ABC) transporter complex"/>
    <property type="evidence" value="ECO:0007669"/>
    <property type="project" value="TreeGrafter"/>
</dbReference>
<dbReference type="PATRIC" id="fig|33036.3.peg.144"/>
<evidence type="ECO:0000259" key="9">
    <source>
        <dbReference type="PROSITE" id="PS50893"/>
    </source>
</evidence>
<dbReference type="CDD" id="cd03225">
    <property type="entry name" value="ABC_cobalt_CbiO_domain1"/>
    <property type="match status" value="1"/>
</dbReference>
<feature type="domain" description="ABC transporter" evidence="9">
    <location>
        <begin position="3"/>
        <end position="245"/>
    </location>
</feature>
<protein>
    <recommendedName>
        <fullName evidence="8">Energy-coupling factor transporter ATP-binding protein EcfA2</fullName>
        <ecNumber evidence="8">7.-.-.-</ecNumber>
    </recommendedName>
</protein>
<evidence type="ECO:0000313" key="11">
    <source>
        <dbReference type="Proteomes" id="UP000070383"/>
    </source>
</evidence>
<comment type="subunit">
    <text evidence="8">Forms a stable energy-coupling factor (ECF) transporter complex composed of 2 membrane-embedded substrate-binding proteins (S component), 2 ATP-binding proteins (A component) and 2 transmembrane proteins (T component).</text>
</comment>
<evidence type="ECO:0000256" key="2">
    <source>
        <dbReference type="ARBA" id="ARBA00022448"/>
    </source>
</evidence>
<dbReference type="GO" id="GO:0016887">
    <property type="term" value="F:ATP hydrolysis activity"/>
    <property type="evidence" value="ECO:0007669"/>
    <property type="project" value="InterPro"/>
</dbReference>
<dbReference type="Pfam" id="PF00005">
    <property type="entry name" value="ABC_tran"/>
    <property type="match status" value="1"/>
</dbReference>
<dbReference type="PANTHER" id="PTHR43553:SF27">
    <property type="entry name" value="ENERGY-COUPLING FACTOR TRANSPORTER ATP-BINDING PROTEIN ECFA2"/>
    <property type="match status" value="1"/>
</dbReference>
<dbReference type="InterPro" id="IPR017871">
    <property type="entry name" value="ABC_transporter-like_CS"/>
</dbReference>
<dbReference type="InterPro" id="IPR030946">
    <property type="entry name" value="EcfA2"/>
</dbReference>
<keyword evidence="7 8" id="KW-0472">Membrane</keyword>
<dbReference type="PROSITE" id="PS00211">
    <property type="entry name" value="ABC_TRANSPORTER_1"/>
    <property type="match status" value="1"/>
</dbReference>
<dbReference type="RefSeq" id="WP_060928857.1">
    <property type="nucleotide sequence ID" value="NZ_CAMPNK010000013.1"/>
</dbReference>
<dbReference type="SUPFAM" id="SSF52540">
    <property type="entry name" value="P-loop containing nucleoside triphosphate hydrolases"/>
    <property type="match status" value="1"/>
</dbReference>